<protein>
    <recommendedName>
        <fullName evidence="3">histidine kinase</fullName>
        <ecNumber evidence="3">2.7.13.3</ecNumber>
    </recommendedName>
</protein>
<evidence type="ECO:0000313" key="11">
    <source>
        <dbReference type="Proteomes" id="UP000305729"/>
    </source>
</evidence>
<comment type="subcellular location">
    <subcellularLocation>
        <location evidence="2">Cell membrane</location>
        <topology evidence="2">Multi-pass membrane protein</topology>
    </subcellularLocation>
</comment>
<dbReference type="Proteomes" id="UP000305729">
    <property type="component" value="Chromosome 2"/>
</dbReference>
<keyword evidence="4" id="KW-0472">Membrane</keyword>
<dbReference type="Pfam" id="PF02518">
    <property type="entry name" value="HATPase_c"/>
    <property type="match status" value="1"/>
</dbReference>
<name>A0A5S3UW24_9GAMM</name>
<comment type="catalytic activity">
    <reaction evidence="1">
        <text>ATP + protein L-histidine = ADP + protein N-phospho-L-histidine.</text>
        <dbReference type="EC" id="2.7.13.3"/>
    </reaction>
</comment>
<dbReference type="GO" id="GO:0000155">
    <property type="term" value="F:phosphorelay sensor kinase activity"/>
    <property type="evidence" value="ECO:0007669"/>
    <property type="project" value="InterPro"/>
</dbReference>
<dbReference type="SUPFAM" id="SSF55874">
    <property type="entry name" value="ATPase domain of HSP90 chaperone/DNA topoisomerase II/histidine kinase"/>
    <property type="match status" value="1"/>
</dbReference>
<keyword evidence="5" id="KW-0597">Phosphoprotein</keyword>
<dbReference type="InterPro" id="IPR029016">
    <property type="entry name" value="GAF-like_dom_sf"/>
</dbReference>
<dbReference type="STRING" id="43658.AT705_24075"/>
<dbReference type="SMART" id="SM00387">
    <property type="entry name" value="HATPase_c"/>
    <property type="match status" value="1"/>
</dbReference>
<dbReference type="PANTHER" id="PTHR44936:SF10">
    <property type="entry name" value="SENSOR PROTEIN RSTB"/>
    <property type="match status" value="1"/>
</dbReference>
<evidence type="ECO:0000256" key="5">
    <source>
        <dbReference type="ARBA" id="ARBA00022553"/>
    </source>
</evidence>
<dbReference type="EMBL" id="CP045430">
    <property type="protein sequence ID" value="QPB85702.1"/>
    <property type="molecule type" value="Genomic_DNA"/>
</dbReference>
<keyword evidence="7" id="KW-0547">Nucleotide-binding</keyword>
<evidence type="ECO:0000256" key="7">
    <source>
        <dbReference type="ARBA" id="ARBA00022741"/>
    </source>
</evidence>
<dbReference type="GO" id="GO:0005886">
    <property type="term" value="C:plasma membrane"/>
    <property type="evidence" value="ECO:0007669"/>
    <property type="project" value="UniProtKB-SubCell"/>
</dbReference>
<evidence type="ECO:0000256" key="4">
    <source>
        <dbReference type="ARBA" id="ARBA00022475"/>
    </source>
</evidence>
<keyword evidence="9" id="KW-0067">ATP-binding</keyword>
<proteinExistence type="predicted"/>
<reference evidence="10 11" key="1">
    <citation type="submission" date="2019-10" db="EMBL/GenBank/DDBJ databases">
        <title>Pseudoalteromonas rubra S4059.</title>
        <authorList>
            <person name="Paulsen S."/>
            <person name="Wang X."/>
        </authorList>
    </citation>
    <scope>NUCLEOTIDE SEQUENCE [LARGE SCALE GENOMIC DNA]</scope>
    <source>
        <strain evidence="10 11">S4059</strain>
    </source>
</reference>
<dbReference type="PANTHER" id="PTHR44936">
    <property type="entry name" value="SENSOR PROTEIN CREC"/>
    <property type="match status" value="1"/>
</dbReference>
<dbReference type="PRINTS" id="PR00344">
    <property type="entry name" value="BCTRLSENSOR"/>
</dbReference>
<dbReference type="InterPro" id="IPR036097">
    <property type="entry name" value="HisK_dim/P_sf"/>
</dbReference>
<dbReference type="InterPro" id="IPR005467">
    <property type="entry name" value="His_kinase_dom"/>
</dbReference>
<gene>
    <name evidence="10" type="ORF">CWC22_022095</name>
</gene>
<keyword evidence="4" id="KW-1003">Cell membrane</keyword>
<evidence type="ECO:0000256" key="9">
    <source>
        <dbReference type="ARBA" id="ARBA00022840"/>
    </source>
</evidence>
<dbReference type="CDD" id="cd00082">
    <property type="entry name" value="HisKA"/>
    <property type="match status" value="1"/>
</dbReference>
<evidence type="ECO:0000256" key="6">
    <source>
        <dbReference type="ARBA" id="ARBA00022679"/>
    </source>
</evidence>
<dbReference type="InterPro" id="IPR036890">
    <property type="entry name" value="HATPase_C_sf"/>
</dbReference>
<dbReference type="SUPFAM" id="SSF47384">
    <property type="entry name" value="Homodimeric domain of signal transducing histidine kinase"/>
    <property type="match status" value="1"/>
</dbReference>
<dbReference type="InterPro" id="IPR004358">
    <property type="entry name" value="Sig_transdc_His_kin-like_C"/>
</dbReference>
<dbReference type="InterPro" id="IPR003594">
    <property type="entry name" value="HATPase_dom"/>
</dbReference>
<accession>A0A5S3UW24</accession>
<keyword evidence="8" id="KW-0418">Kinase</keyword>
<evidence type="ECO:0000256" key="1">
    <source>
        <dbReference type="ARBA" id="ARBA00000085"/>
    </source>
</evidence>
<dbReference type="InterPro" id="IPR050980">
    <property type="entry name" value="2C_sensor_his_kinase"/>
</dbReference>
<organism evidence="10 11">
    <name type="scientific">Pseudoalteromonas rubra</name>
    <dbReference type="NCBI Taxonomy" id="43658"/>
    <lineage>
        <taxon>Bacteria</taxon>
        <taxon>Pseudomonadati</taxon>
        <taxon>Pseudomonadota</taxon>
        <taxon>Gammaproteobacteria</taxon>
        <taxon>Alteromonadales</taxon>
        <taxon>Pseudoalteromonadaceae</taxon>
        <taxon>Pseudoalteromonas</taxon>
    </lineage>
</organism>
<dbReference type="AlphaFoldDB" id="A0A5S3UW24"/>
<dbReference type="PROSITE" id="PS50109">
    <property type="entry name" value="HIS_KIN"/>
    <property type="match status" value="1"/>
</dbReference>
<dbReference type="Gene3D" id="3.30.450.40">
    <property type="match status" value="1"/>
</dbReference>
<keyword evidence="6" id="KW-0808">Transferase</keyword>
<dbReference type="EC" id="2.7.13.3" evidence="3"/>
<dbReference type="SUPFAM" id="SSF55781">
    <property type="entry name" value="GAF domain-like"/>
    <property type="match status" value="1"/>
</dbReference>
<dbReference type="CDD" id="cd00075">
    <property type="entry name" value="HATPase"/>
    <property type="match status" value="1"/>
</dbReference>
<evidence type="ECO:0000256" key="2">
    <source>
        <dbReference type="ARBA" id="ARBA00004651"/>
    </source>
</evidence>
<sequence>MLPGKGLVRSKRVNTNTLSDQLVMQWNELLSRVAELLEVPVALIMKLNGPHLSVFNKSLNKENPYEIGDSECWERSGLYCETVIKAESELCVPNALADPVWDHNPDIKLNMIAYLGLPIKNVDDSVFGTVCVLDSKENTFGTMARAMLSSLKHLFELQLRMLSQQKEHDHKEAFKEQALMTMGLAHELNTPLGVSVTSASMLSESAEQLSRLLQQNPVLLPEVQKQAACIHQAADLLSRNLHHIDDKIDRLKQSIVQGHDGVTRVCRITDVFKSLESVWESSLAMHNVVLNIDVEQSADVLLYLKPASLIEALNHLITNAIEHAFSGGDRPTITIAVKVKQAELKLRFSDNGVGVKLVHPEDIFAPFYSTKKQVAGSGLGLAHVKRIAMNDLGGTVYVNCNQSGLCIMLRFPVTHAQSEPIED</sequence>
<evidence type="ECO:0000313" key="10">
    <source>
        <dbReference type="EMBL" id="QPB85702.1"/>
    </source>
</evidence>
<evidence type="ECO:0000256" key="3">
    <source>
        <dbReference type="ARBA" id="ARBA00012438"/>
    </source>
</evidence>
<dbReference type="Gene3D" id="1.10.287.130">
    <property type="match status" value="1"/>
</dbReference>
<dbReference type="InterPro" id="IPR003661">
    <property type="entry name" value="HisK_dim/P_dom"/>
</dbReference>
<dbReference type="Gene3D" id="3.30.565.10">
    <property type="entry name" value="Histidine kinase-like ATPase, C-terminal domain"/>
    <property type="match status" value="1"/>
</dbReference>
<dbReference type="GO" id="GO:0005524">
    <property type="term" value="F:ATP binding"/>
    <property type="evidence" value="ECO:0007669"/>
    <property type="project" value="UniProtKB-KW"/>
</dbReference>
<evidence type="ECO:0000256" key="8">
    <source>
        <dbReference type="ARBA" id="ARBA00022777"/>
    </source>
</evidence>